<dbReference type="SUPFAM" id="SSF53448">
    <property type="entry name" value="Nucleotide-diphospho-sugar transferases"/>
    <property type="match status" value="1"/>
</dbReference>
<evidence type="ECO:0000313" key="2">
    <source>
        <dbReference type="Proteomes" id="UP000250166"/>
    </source>
</evidence>
<dbReference type="Proteomes" id="UP000250166">
    <property type="component" value="Unassembled WGS sequence"/>
</dbReference>
<name>A0A2X3BE49_9HELI</name>
<organism evidence="1 2">
    <name type="scientific">Helicobacter fennelliae</name>
    <dbReference type="NCBI Taxonomy" id="215"/>
    <lineage>
        <taxon>Bacteria</taxon>
        <taxon>Pseudomonadati</taxon>
        <taxon>Campylobacterota</taxon>
        <taxon>Epsilonproteobacteria</taxon>
        <taxon>Campylobacterales</taxon>
        <taxon>Helicobacteraceae</taxon>
        <taxon>Helicobacter</taxon>
    </lineage>
</organism>
<evidence type="ECO:0000313" key="1">
    <source>
        <dbReference type="EMBL" id="SQB99141.1"/>
    </source>
</evidence>
<protein>
    <submittedName>
        <fullName evidence="1">Glycosyltransferase family protein</fullName>
    </submittedName>
</protein>
<dbReference type="RefSeq" id="WP_023948610.1">
    <property type="nucleotide sequence ID" value="NZ_JAERIV010000002.1"/>
</dbReference>
<dbReference type="InterPro" id="IPR029044">
    <property type="entry name" value="Nucleotide-diphossugar_trans"/>
</dbReference>
<reference evidence="1 2" key="1">
    <citation type="submission" date="2018-06" db="EMBL/GenBank/DDBJ databases">
        <authorList>
            <consortium name="Pathogen Informatics"/>
            <person name="Doyle S."/>
        </authorList>
    </citation>
    <scope>NUCLEOTIDE SEQUENCE [LARGE SCALE GENOMIC DNA]</scope>
    <source>
        <strain evidence="1 2">NCTC13102</strain>
    </source>
</reference>
<keyword evidence="1" id="KW-0808">Transferase</keyword>
<accession>A0A2X3BE49</accession>
<dbReference type="GO" id="GO:0016740">
    <property type="term" value="F:transferase activity"/>
    <property type="evidence" value="ECO:0007669"/>
    <property type="project" value="UniProtKB-KW"/>
</dbReference>
<sequence>MQNIAAIYGNTIFWLDETHFKIPDTKTNPKYRMPFCHQSVFVRTELLKKHKFDTRFRICADNDFFTKIYNDGARFWDCGLVISIYNAYGISSTPSWRFFKEELAIGQKYNRFYFISFGIKYCIMFIKYTIKRILPKKLSLAIQSRYKAKSNAI</sequence>
<gene>
    <name evidence="1" type="ORF">NCTC13102_01603</name>
</gene>
<dbReference type="AlphaFoldDB" id="A0A2X3BE49"/>
<proteinExistence type="predicted"/>
<dbReference type="EMBL" id="UAWL01000006">
    <property type="protein sequence ID" value="SQB99141.1"/>
    <property type="molecule type" value="Genomic_DNA"/>
</dbReference>